<keyword evidence="4" id="KW-0963">Cytoplasm</keyword>
<organism evidence="10 11">
    <name type="scientific">Amycolatopsis antarctica</name>
    <dbReference type="NCBI Taxonomy" id="1854586"/>
    <lineage>
        <taxon>Bacteria</taxon>
        <taxon>Bacillati</taxon>
        <taxon>Actinomycetota</taxon>
        <taxon>Actinomycetes</taxon>
        <taxon>Pseudonocardiales</taxon>
        <taxon>Pseudonocardiaceae</taxon>
        <taxon>Amycolatopsis</taxon>
    </lineage>
</organism>
<evidence type="ECO:0000256" key="7">
    <source>
        <dbReference type="ARBA" id="ARBA00023306"/>
    </source>
</evidence>
<evidence type="ECO:0000256" key="6">
    <source>
        <dbReference type="ARBA" id="ARBA00023054"/>
    </source>
</evidence>
<reference evidence="10 11" key="1">
    <citation type="submission" date="2017-07" db="EMBL/GenBank/DDBJ databases">
        <title>Amycolatopsis antarcticus sp. nov., isolated from the surface of an Antarcticus brown macroalga.</title>
        <authorList>
            <person name="Wang J."/>
            <person name="Leiva S."/>
            <person name="Huang J."/>
            <person name="Huang Y."/>
        </authorList>
    </citation>
    <scope>NUCLEOTIDE SEQUENCE [LARGE SCALE GENOMIC DNA]</scope>
    <source>
        <strain evidence="10 11">AU-G6</strain>
    </source>
</reference>
<feature type="compositionally biased region" description="Polar residues" evidence="9">
    <location>
        <begin position="112"/>
        <end position="122"/>
    </location>
</feature>
<feature type="compositionally biased region" description="Low complexity" evidence="9">
    <location>
        <begin position="101"/>
        <end position="111"/>
    </location>
</feature>
<evidence type="ECO:0000256" key="5">
    <source>
        <dbReference type="ARBA" id="ARBA00022618"/>
    </source>
</evidence>
<proteinExistence type="inferred from homology"/>
<dbReference type="Gene3D" id="6.10.250.660">
    <property type="match status" value="2"/>
</dbReference>
<evidence type="ECO:0000256" key="1">
    <source>
        <dbReference type="ARBA" id="ARBA00004496"/>
    </source>
</evidence>
<dbReference type="AlphaFoldDB" id="A0A263D7I1"/>
<comment type="similarity">
    <text evidence="2">Belongs to the DivIVA family.</text>
</comment>
<keyword evidence="11" id="KW-1185">Reference proteome</keyword>
<gene>
    <name evidence="10" type="ORF">CFN78_08255</name>
</gene>
<evidence type="ECO:0000313" key="11">
    <source>
        <dbReference type="Proteomes" id="UP000242444"/>
    </source>
</evidence>
<evidence type="ECO:0000256" key="9">
    <source>
        <dbReference type="SAM" id="MobiDB-lite"/>
    </source>
</evidence>
<dbReference type="InterPro" id="IPR007793">
    <property type="entry name" value="DivIVA_fam"/>
</dbReference>
<dbReference type="InterPro" id="IPR019933">
    <property type="entry name" value="DivIVA_domain"/>
</dbReference>
<dbReference type="NCBIfam" id="TIGR03544">
    <property type="entry name" value="DivI1A_domain"/>
    <property type="match status" value="2"/>
</dbReference>
<dbReference type="PANTHER" id="PTHR35794:SF2">
    <property type="entry name" value="CELL DIVISION PROTEIN DIVIVA"/>
    <property type="match status" value="1"/>
</dbReference>
<keyword evidence="6" id="KW-0175">Coiled coil</keyword>
<evidence type="ECO:0000313" key="10">
    <source>
        <dbReference type="EMBL" id="OZM73527.1"/>
    </source>
</evidence>
<dbReference type="EMBL" id="NKYE01000004">
    <property type="protein sequence ID" value="OZM73527.1"/>
    <property type="molecule type" value="Genomic_DNA"/>
</dbReference>
<dbReference type="GO" id="GO:0051301">
    <property type="term" value="P:cell division"/>
    <property type="evidence" value="ECO:0007669"/>
    <property type="project" value="UniProtKB-KW"/>
</dbReference>
<name>A0A263D7I1_9PSEU</name>
<evidence type="ECO:0000256" key="4">
    <source>
        <dbReference type="ARBA" id="ARBA00022490"/>
    </source>
</evidence>
<feature type="region of interest" description="Disordered" evidence="9">
    <location>
        <begin position="94"/>
        <end position="122"/>
    </location>
</feature>
<protein>
    <recommendedName>
        <fullName evidence="3">Cell wall synthesis protein Wag31</fullName>
    </recommendedName>
    <alternativeName>
        <fullName evidence="8">Antigen 84</fullName>
    </alternativeName>
</protein>
<comment type="subcellular location">
    <subcellularLocation>
        <location evidence="1">Cytoplasm</location>
    </subcellularLocation>
</comment>
<accession>A0A263D7I1</accession>
<sequence length="122" mass="13562">MSLSAEDVYDVEFRNAPIGRRGYARDQVDEFLDRIAGTLRGEDDLTPAEVHHVIFGRPMIGKRGYDEREVDEFLDRVEDELVHLTGAVAPGVPCAREHDQATTAATRQDATGRSTATSSYPR</sequence>
<dbReference type="GO" id="GO:0005737">
    <property type="term" value="C:cytoplasm"/>
    <property type="evidence" value="ECO:0007669"/>
    <property type="project" value="UniProtKB-SubCell"/>
</dbReference>
<evidence type="ECO:0000256" key="8">
    <source>
        <dbReference type="ARBA" id="ARBA00031737"/>
    </source>
</evidence>
<comment type="caution">
    <text evidence="10">The sequence shown here is derived from an EMBL/GenBank/DDBJ whole genome shotgun (WGS) entry which is preliminary data.</text>
</comment>
<evidence type="ECO:0000256" key="2">
    <source>
        <dbReference type="ARBA" id="ARBA00009008"/>
    </source>
</evidence>
<dbReference type="RefSeq" id="WP_094862043.1">
    <property type="nucleotide sequence ID" value="NZ_NKYE01000004.1"/>
</dbReference>
<dbReference type="InParanoid" id="A0A263D7I1"/>
<dbReference type="OrthoDB" id="5198800at2"/>
<evidence type="ECO:0000256" key="3">
    <source>
        <dbReference type="ARBA" id="ARBA00018787"/>
    </source>
</evidence>
<dbReference type="Proteomes" id="UP000242444">
    <property type="component" value="Unassembled WGS sequence"/>
</dbReference>
<keyword evidence="7" id="KW-0131">Cell cycle</keyword>
<keyword evidence="5" id="KW-0132">Cell division</keyword>
<dbReference type="PANTHER" id="PTHR35794">
    <property type="entry name" value="CELL DIVISION PROTEIN DIVIVA"/>
    <property type="match status" value="1"/>
</dbReference>